<dbReference type="Pfam" id="PF13589">
    <property type="entry name" value="HATPase_c_3"/>
    <property type="match status" value="1"/>
</dbReference>
<dbReference type="Pfam" id="PF08676">
    <property type="entry name" value="MutL_C"/>
    <property type="match status" value="1"/>
</dbReference>
<dbReference type="InterPro" id="IPR042120">
    <property type="entry name" value="MutL_C_dimsub"/>
</dbReference>
<comment type="function">
    <text evidence="4">This protein is involved in the repair of mismatches in DNA. It is required for dam-dependent methyl-directed DNA mismatch repair. May act as a 'molecular matchmaker', a protein that promotes the formation of a stable complex between two or more DNA-binding proteins in an ATP-dependent manner without itself being part of a final effector complex.</text>
</comment>
<dbReference type="InterPro" id="IPR002099">
    <property type="entry name" value="MutL/Mlh/PMS"/>
</dbReference>
<dbReference type="CDD" id="cd16926">
    <property type="entry name" value="HATPase_MutL-MLH-PMS-like"/>
    <property type="match status" value="1"/>
</dbReference>
<keyword evidence="2 4" id="KW-0227">DNA damage</keyword>
<dbReference type="GO" id="GO:0032300">
    <property type="term" value="C:mismatch repair complex"/>
    <property type="evidence" value="ECO:0007669"/>
    <property type="project" value="InterPro"/>
</dbReference>
<dbReference type="FunFam" id="3.30.565.10:FF:000003">
    <property type="entry name" value="DNA mismatch repair endonuclease MutL"/>
    <property type="match status" value="1"/>
</dbReference>
<dbReference type="Gene3D" id="3.30.1540.20">
    <property type="entry name" value="MutL, C-terminal domain, dimerisation subdomain"/>
    <property type="match status" value="1"/>
</dbReference>
<name>M0FK56_9EURY</name>
<dbReference type="InterPro" id="IPR014762">
    <property type="entry name" value="DNA_mismatch_repair_CS"/>
</dbReference>
<evidence type="ECO:0000313" key="8">
    <source>
        <dbReference type="EMBL" id="ELZ59667.1"/>
    </source>
</evidence>
<dbReference type="InterPro" id="IPR038973">
    <property type="entry name" value="MutL/Mlh/Pms-like"/>
</dbReference>
<comment type="similarity">
    <text evidence="1 4">Belongs to the DNA mismatch repair MutL/HexB family.</text>
</comment>
<dbReference type="Proteomes" id="UP000011689">
    <property type="component" value="Unassembled WGS sequence"/>
</dbReference>
<gene>
    <name evidence="4" type="primary">mutL</name>
    <name evidence="8" type="ORF">C467_03136</name>
</gene>
<feature type="compositionally biased region" description="Polar residues" evidence="5">
    <location>
        <begin position="428"/>
        <end position="441"/>
    </location>
</feature>
<keyword evidence="9" id="KW-1185">Reference proteome</keyword>
<evidence type="ECO:0000256" key="2">
    <source>
        <dbReference type="ARBA" id="ARBA00022763"/>
    </source>
</evidence>
<dbReference type="NCBIfam" id="TIGR00585">
    <property type="entry name" value="mutl"/>
    <property type="match status" value="1"/>
</dbReference>
<reference evidence="8 9" key="1">
    <citation type="journal article" date="2014" name="PLoS Genet.">
        <title>Phylogenetically driven sequencing of extremely halophilic archaea reveals strategies for static and dynamic osmo-response.</title>
        <authorList>
            <person name="Becker E.A."/>
            <person name="Seitzer P.M."/>
            <person name="Tritt A."/>
            <person name="Larsen D."/>
            <person name="Krusor M."/>
            <person name="Yao A.I."/>
            <person name="Wu D."/>
            <person name="Madern D."/>
            <person name="Eisen J.A."/>
            <person name="Darling A.E."/>
            <person name="Facciotti M.T."/>
        </authorList>
    </citation>
    <scope>NUCLEOTIDE SEQUENCE [LARGE SCALE GENOMIC DNA]</scope>
    <source>
        <strain evidence="8 9">ATCC 700873</strain>
    </source>
</reference>
<dbReference type="GO" id="GO:0140664">
    <property type="term" value="F:ATP-dependent DNA damage sensor activity"/>
    <property type="evidence" value="ECO:0007669"/>
    <property type="project" value="InterPro"/>
</dbReference>
<sequence>MVSLSVRPTSRVAVSDNGLKCALVGLTVSMEPPDIERLDERTVQRIAAGEVVERPASVVKELVENSLDAGASRVAVSVNSGGTEGIRVRDDGVGIPSDQLEAAVAEHATSKIGDIEDLNRGVGTLGFRGEALYTVGAVSRLTVRSRPPDAEAGAEITVEGGDVGEVRPAGCPAGTTVEVDDLFYNTPAREKFLKRTATEFDHVNTVVTGYALANPDVAVSLEHDGRETFATEGNGDLRSAVLAVYGREVAESMIDVDWTPEDGGVDRDGSTGAPAGDPAVERVTGLVSHPETARSTRDYLATYVNGRYVTASALREATLDAYGGQLAPDRYPFAVLFVEVPAGDVDVNVHPRKLEVRFDEEPAVRSAVEAAVEDALLDHGLIRSTAPRGQSAPDETAVSPEAPTDEAVGGADTDHERAARDWRDPPSASGSATTPEQSAAAESTEDPASPTELAPDDEAAWAVDDLGGGADEDADVAGEGASAGSNGGLAPGASDDTRPSPRSWQDDSAGTGAESATESDSRGGETGGVTEGATGSVDRDAGGSDPDTPVGSSPTAGDAEADDASSEKSKEEAPSDATRSAPRVRSATRQRTLDGEATGSEREFDSLPRLRILGQLHETYVVAEAPDGLVLIDQHAADERVNYERLKAVFADGADAQALAEPVRIELTAREAALFEEFVDDLTGIGFRAERAGDREVAVTAVPAVFDAALDPDLLRDALSALVDDAAAGDEPVTDAVDELLADLACYPSVTGNTSLTEGRVVDLLDRLDGCENPYACPHGRPVVIRLDREEIGSRFERDYPGHGGRRAE</sequence>
<evidence type="ECO:0000256" key="1">
    <source>
        <dbReference type="ARBA" id="ARBA00006082"/>
    </source>
</evidence>
<dbReference type="GO" id="GO:0016887">
    <property type="term" value="F:ATP hydrolysis activity"/>
    <property type="evidence" value="ECO:0007669"/>
    <property type="project" value="InterPro"/>
</dbReference>
<keyword evidence="3 4" id="KW-0234">DNA repair</keyword>
<dbReference type="InterPro" id="IPR020667">
    <property type="entry name" value="DNA_mismatch_repair_MutL"/>
</dbReference>
<dbReference type="InterPro" id="IPR014721">
    <property type="entry name" value="Ribsml_uS5_D2-typ_fold_subgr"/>
</dbReference>
<dbReference type="SMART" id="SM00853">
    <property type="entry name" value="MutL_C"/>
    <property type="match status" value="1"/>
</dbReference>
<dbReference type="STRING" id="1227481.C467_03136"/>
<dbReference type="HAMAP" id="MF_00149">
    <property type="entry name" value="DNA_mis_repair"/>
    <property type="match status" value="1"/>
</dbReference>
<dbReference type="InterPro" id="IPR020568">
    <property type="entry name" value="Ribosomal_Su5_D2-typ_SF"/>
</dbReference>
<dbReference type="GO" id="GO:0030983">
    <property type="term" value="F:mismatched DNA binding"/>
    <property type="evidence" value="ECO:0007669"/>
    <property type="project" value="InterPro"/>
</dbReference>
<dbReference type="InterPro" id="IPR013507">
    <property type="entry name" value="DNA_mismatch_S5_2-like"/>
</dbReference>
<dbReference type="InterPro" id="IPR037198">
    <property type="entry name" value="MutL_C_sf"/>
</dbReference>
<proteinExistence type="inferred from homology"/>
<evidence type="ECO:0000259" key="6">
    <source>
        <dbReference type="SMART" id="SM00853"/>
    </source>
</evidence>
<dbReference type="Pfam" id="PF01119">
    <property type="entry name" value="DNA_mis_repair"/>
    <property type="match status" value="1"/>
</dbReference>
<dbReference type="PANTHER" id="PTHR10073">
    <property type="entry name" value="DNA MISMATCH REPAIR PROTEIN MLH, PMS, MUTL"/>
    <property type="match status" value="1"/>
</dbReference>
<dbReference type="EMBL" id="AOJO01000016">
    <property type="protein sequence ID" value="ELZ59667.1"/>
    <property type="molecule type" value="Genomic_DNA"/>
</dbReference>
<dbReference type="Gene3D" id="3.30.230.10">
    <property type="match status" value="1"/>
</dbReference>
<comment type="caution">
    <text evidence="8">The sequence shown here is derived from an EMBL/GenBank/DDBJ whole genome shotgun (WGS) entry which is preliminary data.</text>
</comment>
<dbReference type="AlphaFoldDB" id="M0FK56"/>
<dbReference type="InterPro" id="IPR014790">
    <property type="entry name" value="MutL_C"/>
</dbReference>
<evidence type="ECO:0000313" key="9">
    <source>
        <dbReference type="Proteomes" id="UP000011689"/>
    </source>
</evidence>
<dbReference type="GO" id="GO:0005524">
    <property type="term" value="F:ATP binding"/>
    <property type="evidence" value="ECO:0007669"/>
    <property type="project" value="InterPro"/>
</dbReference>
<feature type="region of interest" description="Disordered" evidence="5">
    <location>
        <begin position="258"/>
        <end position="278"/>
    </location>
</feature>
<dbReference type="SMART" id="SM01340">
    <property type="entry name" value="DNA_mis_repair"/>
    <property type="match status" value="1"/>
</dbReference>
<protein>
    <recommendedName>
        <fullName evidence="4">DNA mismatch repair protein MutL</fullName>
    </recommendedName>
</protein>
<feature type="region of interest" description="Disordered" evidence="5">
    <location>
        <begin position="382"/>
        <end position="602"/>
    </location>
</feature>
<dbReference type="SUPFAM" id="SSF54211">
    <property type="entry name" value="Ribosomal protein S5 domain 2-like"/>
    <property type="match status" value="1"/>
</dbReference>
<evidence type="ECO:0000256" key="4">
    <source>
        <dbReference type="HAMAP-Rule" id="MF_00149"/>
    </source>
</evidence>
<dbReference type="PROSITE" id="PS00058">
    <property type="entry name" value="DNA_MISMATCH_REPAIR_1"/>
    <property type="match status" value="1"/>
</dbReference>
<organism evidence="8 9">
    <name type="scientific">Halorubrum hochstenium ATCC 700873</name>
    <dbReference type="NCBI Taxonomy" id="1227481"/>
    <lineage>
        <taxon>Archaea</taxon>
        <taxon>Methanobacteriati</taxon>
        <taxon>Methanobacteriota</taxon>
        <taxon>Stenosarchaea group</taxon>
        <taxon>Halobacteria</taxon>
        <taxon>Halobacteriales</taxon>
        <taxon>Haloferacaceae</taxon>
        <taxon>Halorubrum</taxon>
    </lineage>
</organism>
<dbReference type="Gene3D" id="3.30.565.10">
    <property type="entry name" value="Histidine kinase-like ATPase, C-terminal domain"/>
    <property type="match status" value="1"/>
</dbReference>
<evidence type="ECO:0000256" key="5">
    <source>
        <dbReference type="SAM" id="MobiDB-lite"/>
    </source>
</evidence>
<accession>M0FK56</accession>
<dbReference type="InterPro" id="IPR042121">
    <property type="entry name" value="MutL_C_regsub"/>
</dbReference>
<dbReference type="PATRIC" id="fig|1227481.4.peg.600"/>
<dbReference type="InterPro" id="IPR036890">
    <property type="entry name" value="HATPase_C_sf"/>
</dbReference>
<feature type="compositionally biased region" description="Basic and acidic residues" evidence="5">
    <location>
        <begin position="412"/>
        <end position="424"/>
    </location>
</feature>
<dbReference type="SUPFAM" id="SSF118116">
    <property type="entry name" value="DNA mismatch repair protein MutL"/>
    <property type="match status" value="1"/>
</dbReference>
<evidence type="ECO:0000256" key="3">
    <source>
        <dbReference type="ARBA" id="ARBA00023204"/>
    </source>
</evidence>
<dbReference type="Gene3D" id="3.30.1370.100">
    <property type="entry name" value="MutL, C-terminal domain, regulatory subdomain"/>
    <property type="match status" value="1"/>
</dbReference>
<feature type="domain" description="DNA mismatch repair protein S5" evidence="7">
    <location>
        <begin position="241"/>
        <end position="377"/>
    </location>
</feature>
<dbReference type="SUPFAM" id="SSF55874">
    <property type="entry name" value="ATPase domain of HSP90 chaperone/DNA topoisomerase II/histidine kinase"/>
    <property type="match status" value="1"/>
</dbReference>
<dbReference type="PANTHER" id="PTHR10073:SF12">
    <property type="entry name" value="DNA MISMATCH REPAIR PROTEIN MLH1"/>
    <property type="match status" value="1"/>
</dbReference>
<dbReference type="CDD" id="cd00782">
    <property type="entry name" value="MutL_Trans"/>
    <property type="match status" value="1"/>
</dbReference>
<feature type="compositionally biased region" description="Polar residues" evidence="5">
    <location>
        <begin position="500"/>
        <end position="518"/>
    </location>
</feature>
<feature type="domain" description="MutL C-terminal dimerisation" evidence="6">
    <location>
        <begin position="612"/>
        <end position="756"/>
    </location>
</feature>
<dbReference type="GO" id="GO:0006298">
    <property type="term" value="P:mismatch repair"/>
    <property type="evidence" value="ECO:0007669"/>
    <property type="project" value="UniProtKB-UniRule"/>
</dbReference>
<evidence type="ECO:0000259" key="7">
    <source>
        <dbReference type="SMART" id="SM01340"/>
    </source>
</evidence>
<feature type="compositionally biased region" description="Basic and acidic residues" evidence="5">
    <location>
        <begin position="591"/>
        <end position="602"/>
    </location>
</feature>